<protein>
    <submittedName>
        <fullName evidence="2">Uncharacterized protein</fullName>
    </submittedName>
</protein>
<feature type="compositionally biased region" description="Polar residues" evidence="1">
    <location>
        <begin position="1"/>
        <end position="10"/>
    </location>
</feature>
<evidence type="ECO:0000313" key="2">
    <source>
        <dbReference type="EMBL" id="TNM87523.1"/>
    </source>
</evidence>
<reference evidence="2 3" key="1">
    <citation type="submission" date="2019-04" db="EMBL/GenBank/DDBJ databases">
        <title>The sequence and de novo assembly of Takifugu bimaculatus genome using PacBio and Hi-C technologies.</title>
        <authorList>
            <person name="Xu P."/>
            <person name="Liu B."/>
            <person name="Zhou Z."/>
        </authorList>
    </citation>
    <scope>NUCLEOTIDE SEQUENCE [LARGE SCALE GENOMIC DNA]</scope>
    <source>
        <strain evidence="2">TB-2018</strain>
        <tissue evidence="2">Muscle</tissue>
    </source>
</reference>
<dbReference type="EMBL" id="SWLE01000019">
    <property type="protein sequence ID" value="TNM87523.1"/>
    <property type="molecule type" value="Genomic_DNA"/>
</dbReference>
<organism evidence="2 3">
    <name type="scientific">Takifugu bimaculatus</name>
    <dbReference type="NCBI Taxonomy" id="433685"/>
    <lineage>
        <taxon>Eukaryota</taxon>
        <taxon>Metazoa</taxon>
        <taxon>Chordata</taxon>
        <taxon>Craniata</taxon>
        <taxon>Vertebrata</taxon>
        <taxon>Euteleostomi</taxon>
        <taxon>Actinopterygii</taxon>
        <taxon>Neopterygii</taxon>
        <taxon>Teleostei</taxon>
        <taxon>Neoteleostei</taxon>
        <taxon>Acanthomorphata</taxon>
        <taxon>Eupercaria</taxon>
        <taxon>Tetraodontiformes</taxon>
        <taxon>Tetradontoidea</taxon>
        <taxon>Tetraodontidae</taxon>
        <taxon>Takifugu</taxon>
    </lineage>
</organism>
<comment type="caution">
    <text evidence="2">The sequence shown here is derived from an EMBL/GenBank/DDBJ whole genome shotgun (WGS) entry which is preliminary data.</text>
</comment>
<dbReference type="Proteomes" id="UP000516260">
    <property type="component" value="Chromosome 6"/>
</dbReference>
<keyword evidence="3" id="KW-1185">Reference proteome</keyword>
<proteinExistence type="predicted"/>
<gene>
    <name evidence="2" type="ORF">fugu_005744</name>
</gene>
<accession>A0A4Z2B586</accession>
<evidence type="ECO:0000256" key="1">
    <source>
        <dbReference type="SAM" id="MobiDB-lite"/>
    </source>
</evidence>
<dbReference type="AlphaFoldDB" id="A0A4Z2B586"/>
<sequence>MALSAGSRTYSRTGGGEGVSEGISERAETAVLCLLARLRRGGTKSHFVSPSSDSQCRRTEWHSPSQPPHAYKDFHYGFTVITYTHTRVIKLLRYVAERCALQCGGALVRGAAAQQANSSRKTIMSRIFDFMVVLV</sequence>
<name>A0A4Z2B586_9TELE</name>
<evidence type="ECO:0000313" key="3">
    <source>
        <dbReference type="Proteomes" id="UP000516260"/>
    </source>
</evidence>
<feature type="region of interest" description="Disordered" evidence="1">
    <location>
        <begin position="1"/>
        <end position="21"/>
    </location>
</feature>